<protein>
    <submittedName>
        <fullName evidence="1">Uncharacterized protein</fullName>
    </submittedName>
</protein>
<sequence>MLSVAQCTPAGTMSAVAMPTVAWYSPALAVVAQDPQAAAPGSQAAALGSQAVALGSQAAALGSQVATVLAPVFAFGDSRPSSDFAFGQAALLPLDGTAPHFVPELPADEAPTLVLDAVGFPM</sequence>
<organism evidence="1 2">
    <name type="scientific">Acipenser ruthenus</name>
    <name type="common">Sterlet sturgeon</name>
    <dbReference type="NCBI Taxonomy" id="7906"/>
    <lineage>
        <taxon>Eukaryota</taxon>
        <taxon>Metazoa</taxon>
        <taxon>Chordata</taxon>
        <taxon>Craniata</taxon>
        <taxon>Vertebrata</taxon>
        <taxon>Euteleostomi</taxon>
        <taxon>Actinopterygii</taxon>
        <taxon>Chondrostei</taxon>
        <taxon>Acipenseriformes</taxon>
        <taxon>Acipenseridae</taxon>
        <taxon>Acipenser</taxon>
    </lineage>
</organism>
<accession>A0A444UZV4</accession>
<dbReference type="Proteomes" id="UP000289886">
    <property type="component" value="Unassembled WGS sequence"/>
</dbReference>
<dbReference type="EMBL" id="SCEB01004323">
    <property type="protein sequence ID" value="RXM93638.1"/>
    <property type="molecule type" value="Genomic_DNA"/>
</dbReference>
<keyword evidence="2" id="KW-1185">Reference proteome</keyword>
<name>A0A444UZV4_ACIRT</name>
<proteinExistence type="predicted"/>
<dbReference type="AlphaFoldDB" id="A0A444UZV4"/>
<evidence type="ECO:0000313" key="1">
    <source>
        <dbReference type="EMBL" id="RXM93638.1"/>
    </source>
</evidence>
<reference evidence="1 2" key="1">
    <citation type="submission" date="2019-01" db="EMBL/GenBank/DDBJ databases">
        <title>Draft Genome and Complete Hox-Cluster Characterization of the Sterlet Sturgeon (Acipenser ruthenus).</title>
        <authorList>
            <person name="Wei Q."/>
        </authorList>
    </citation>
    <scope>NUCLEOTIDE SEQUENCE [LARGE SCALE GENOMIC DNA]</scope>
    <source>
        <strain evidence="1">WHYD16114868_AA</strain>
        <tissue evidence="1">Blood</tissue>
    </source>
</reference>
<gene>
    <name evidence="1" type="ORF">EOD39_18864</name>
</gene>
<comment type="caution">
    <text evidence="1">The sequence shown here is derived from an EMBL/GenBank/DDBJ whole genome shotgun (WGS) entry which is preliminary data.</text>
</comment>
<evidence type="ECO:0000313" key="2">
    <source>
        <dbReference type="Proteomes" id="UP000289886"/>
    </source>
</evidence>